<evidence type="ECO:0000256" key="4">
    <source>
        <dbReference type="ARBA" id="ARBA00022832"/>
    </source>
</evidence>
<dbReference type="AlphaFoldDB" id="A0A517P2K7"/>
<keyword evidence="3 8" id="KW-0444">Lipid biosynthesis</keyword>
<accession>A0A517P2K7</accession>
<evidence type="ECO:0000256" key="11">
    <source>
        <dbReference type="PIRSR" id="PIRSR000094-3"/>
    </source>
</evidence>
<evidence type="ECO:0000256" key="6">
    <source>
        <dbReference type="ARBA" id="ARBA00023098"/>
    </source>
</evidence>
<dbReference type="PIRSF" id="PIRSF000094">
    <property type="entry name" value="Enoyl-ACP_rdct"/>
    <property type="match status" value="1"/>
</dbReference>
<evidence type="ECO:0000256" key="2">
    <source>
        <dbReference type="ARBA" id="ARBA00009233"/>
    </source>
</evidence>
<evidence type="ECO:0000256" key="3">
    <source>
        <dbReference type="ARBA" id="ARBA00022516"/>
    </source>
</evidence>
<protein>
    <recommendedName>
        <fullName evidence="8">Enoyl-[acyl-carrier-protein] reductase [NADH]</fullName>
        <ecNumber evidence="8">1.3.1.9</ecNumber>
    </recommendedName>
</protein>
<feature type="binding site" evidence="11">
    <location>
        <begin position="198"/>
        <end position="202"/>
    </location>
    <ligand>
        <name>NAD(+)</name>
        <dbReference type="ChEBI" id="CHEBI:57540"/>
    </ligand>
</feature>
<dbReference type="CDD" id="cd05372">
    <property type="entry name" value="ENR_SDR"/>
    <property type="match status" value="1"/>
</dbReference>
<dbReference type="PANTHER" id="PTHR43159:SF2">
    <property type="entry name" value="ENOYL-[ACYL-CARRIER-PROTEIN] REDUCTASE [NADH], CHLOROPLASTIC"/>
    <property type="match status" value="1"/>
</dbReference>
<comment type="catalytic activity">
    <reaction evidence="8">
        <text>a 2,3-saturated acyl-[ACP] + NAD(+) = a (2E)-enoyl-[ACP] + NADH + H(+)</text>
        <dbReference type="Rhea" id="RHEA:10240"/>
        <dbReference type="Rhea" id="RHEA-COMP:9925"/>
        <dbReference type="Rhea" id="RHEA-COMP:9926"/>
        <dbReference type="ChEBI" id="CHEBI:15378"/>
        <dbReference type="ChEBI" id="CHEBI:57540"/>
        <dbReference type="ChEBI" id="CHEBI:57945"/>
        <dbReference type="ChEBI" id="CHEBI:78784"/>
        <dbReference type="ChEBI" id="CHEBI:78785"/>
        <dbReference type="EC" id="1.3.1.9"/>
    </reaction>
</comment>
<comment type="similarity">
    <text evidence="2 8">Belongs to the short-chain dehydrogenases/reductases (SDR) family. FabI subfamily.</text>
</comment>
<feature type="active site" description="Proton acceptor" evidence="9">
    <location>
        <position position="162"/>
    </location>
</feature>
<gene>
    <name evidence="12" type="primary">fabI_2</name>
    <name evidence="12" type="ORF">K239x_55980</name>
</gene>
<evidence type="ECO:0000256" key="7">
    <source>
        <dbReference type="ARBA" id="ARBA00023160"/>
    </source>
</evidence>
<dbReference type="InterPro" id="IPR002347">
    <property type="entry name" value="SDR_fam"/>
</dbReference>
<evidence type="ECO:0000313" key="12">
    <source>
        <dbReference type="EMBL" id="QDT13578.1"/>
    </source>
</evidence>
<name>A0A517P2K7_9BACT</name>
<evidence type="ECO:0000256" key="8">
    <source>
        <dbReference type="PIRNR" id="PIRNR000094"/>
    </source>
</evidence>
<dbReference type="PRINTS" id="PR00081">
    <property type="entry name" value="GDHRDH"/>
</dbReference>
<dbReference type="Proteomes" id="UP000319817">
    <property type="component" value="Chromosome"/>
</dbReference>
<keyword evidence="13" id="KW-1185">Reference proteome</keyword>
<keyword evidence="7 8" id="KW-0275">Fatty acid biosynthesis</keyword>
<feature type="binding site" evidence="11">
    <location>
        <position position="99"/>
    </location>
    <ligand>
        <name>NAD(+)</name>
        <dbReference type="ChEBI" id="CHEBI:57540"/>
    </ligand>
</feature>
<evidence type="ECO:0000256" key="9">
    <source>
        <dbReference type="PIRSR" id="PIRSR000094-1"/>
    </source>
</evidence>
<organism evidence="12 13">
    <name type="scientific">Stieleria marina</name>
    <dbReference type="NCBI Taxonomy" id="1930275"/>
    <lineage>
        <taxon>Bacteria</taxon>
        <taxon>Pseudomonadati</taxon>
        <taxon>Planctomycetota</taxon>
        <taxon>Planctomycetia</taxon>
        <taxon>Pirellulales</taxon>
        <taxon>Pirellulaceae</taxon>
        <taxon>Stieleria</taxon>
    </lineage>
</organism>
<feature type="binding site" evidence="11">
    <location>
        <position position="12"/>
    </location>
    <ligand>
        <name>NAD(+)</name>
        <dbReference type="ChEBI" id="CHEBI:57540"/>
    </ligand>
</feature>
<dbReference type="OrthoDB" id="9803628at2"/>
<comment type="pathway">
    <text evidence="1">Lipid metabolism; fatty acid biosynthesis.</text>
</comment>
<feature type="binding site" evidence="11">
    <location>
        <position position="169"/>
    </location>
    <ligand>
        <name>NAD(+)</name>
        <dbReference type="ChEBI" id="CHEBI:57540"/>
    </ligand>
</feature>
<dbReference type="Gene3D" id="1.10.8.400">
    <property type="entry name" value="Enoyl acyl carrier protein reductase"/>
    <property type="match status" value="1"/>
</dbReference>
<proteinExistence type="inferred from homology"/>
<feature type="binding site" evidence="10">
    <location>
        <position position="102"/>
    </location>
    <ligand>
        <name>substrate</name>
    </ligand>
</feature>
<dbReference type="PANTHER" id="PTHR43159">
    <property type="entry name" value="ENOYL-[ACYL-CARRIER-PROTEIN] REDUCTASE"/>
    <property type="match status" value="1"/>
</dbReference>
<dbReference type="RefSeq" id="WP_145421288.1">
    <property type="nucleotide sequence ID" value="NZ_CP036526.1"/>
</dbReference>
<dbReference type="GO" id="GO:0004318">
    <property type="term" value="F:enoyl-[acyl-carrier-protein] reductase (NADH) activity"/>
    <property type="evidence" value="ECO:0007669"/>
    <property type="project" value="UniProtKB-EC"/>
</dbReference>
<dbReference type="Pfam" id="PF13561">
    <property type="entry name" value="adh_short_C2"/>
    <property type="match status" value="1"/>
</dbReference>
<dbReference type="GO" id="GO:0006633">
    <property type="term" value="P:fatty acid biosynthetic process"/>
    <property type="evidence" value="ECO:0007669"/>
    <property type="project" value="UniProtKB-KW"/>
</dbReference>
<dbReference type="EC" id="1.3.1.9" evidence="8"/>
<dbReference type="SUPFAM" id="SSF51735">
    <property type="entry name" value="NAD(P)-binding Rossmann-fold domains"/>
    <property type="match status" value="1"/>
</dbReference>
<keyword evidence="4" id="KW-0276">Fatty acid metabolism</keyword>
<reference evidence="12 13" key="1">
    <citation type="submission" date="2019-02" db="EMBL/GenBank/DDBJ databases">
        <title>Deep-cultivation of Planctomycetes and their phenomic and genomic characterization uncovers novel biology.</title>
        <authorList>
            <person name="Wiegand S."/>
            <person name="Jogler M."/>
            <person name="Boedeker C."/>
            <person name="Pinto D."/>
            <person name="Vollmers J."/>
            <person name="Rivas-Marin E."/>
            <person name="Kohn T."/>
            <person name="Peeters S.H."/>
            <person name="Heuer A."/>
            <person name="Rast P."/>
            <person name="Oberbeckmann S."/>
            <person name="Bunk B."/>
            <person name="Jeske O."/>
            <person name="Meyerdierks A."/>
            <person name="Storesund J.E."/>
            <person name="Kallscheuer N."/>
            <person name="Luecker S."/>
            <person name="Lage O.M."/>
            <person name="Pohl T."/>
            <person name="Merkel B.J."/>
            <person name="Hornburger P."/>
            <person name="Mueller R.-W."/>
            <person name="Bruemmer F."/>
            <person name="Labrenz M."/>
            <person name="Spormann A.M."/>
            <person name="Op den Camp H."/>
            <person name="Overmann J."/>
            <person name="Amann R."/>
            <person name="Jetten M.S.M."/>
            <person name="Mascher T."/>
            <person name="Medema M.H."/>
            <person name="Devos D.P."/>
            <person name="Kaster A.-K."/>
            <person name="Ovreas L."/>
            <person name="Rohde M."/>
            <person name="Galperin M.Y."/>
            <person name="Jogler C."/>
        </authorList>
    </citation>
    <scope>NUCLEOTIDE SEQUENCE [LARGE SCALE GENOMIC DNA]</scope>
    <source>
        <strain evidence="12 13">K23_9</strain>
    </source>
</reference>
<dbReference type="Gene3D" id="3.40.50.720">
    <property type="entry name" value="NAD(P)-binding Rossmann-like Domain"/>
    <property type="match status" value="1"/>
</dbReference>
<feature type="binding site" evidence="11">
    <location>
        <begin position="18"/>
        <end position="19"/>
    </location>
    <ligand>
        <name>NAD(+)</name>
        <dbReference type="ChEBI" id="CHEBI:57540"/>
    </ligand>
</feature>
<evidence type="ECO:0000313" key="13">
    <source>
        <dbReference type="Proteomes" id="UP000319817"/>
    </source>
</evidence>
<keyword evidence="8 11" id="KW-0520">NAD</keyword>
<dbReference type="InterPro" id="IPR014358">
    <property type="entry name" value="Enoyl-ACP_Rdtase_NADH"/>
</dbReference>
<keyword evidence="5 8" id="KW-0560">Oxidoreductase</keyword>
<evidence type="ECO:0000256" key="1">
    <source>
        <dbReference type="ARBA" id="ARBA00005194"/>
    </source>
</evidence>
<dbReference type="InterPro" id="IPR036291">
    <property type="entry name" value="NAD(P)-bd_dom_sf"/>
</dbReference>
<evidence type="ECO:0000256" key="10">
    <source>
        <dbReference type="PIRSR" id="PIRSR000094-2"/>
    </source>
</evidence>
<dbReference type="EMBL" id="CP036526">
    <property type="protein sequence ID" value="QDT13578.1"/>
    <property type="molecule type" value="Genomic_DNA"/>
</dbReference>
<keyword evidence="6" id="KW-0443">Lipid metabolism</keyword>
<evidence type="ECO:0000256" key="5">
    <source>
        <dbReference type="ARBA" id="ARBA00023002"/>
    </source>
</evidence>
<feature type="active site" description="Proton acceptor" evidence="9">
    <location>
        <position position="152"/>
    </location>
</feature>
<sequence length="271" mass="29427">MQFEGKKGLILGVANDHSIAWAIAKQIMDAGGECGFTHLPDRPDDERQRNRRRVSQLTDKYENAKFLIPMDASKDEDIKSAFDHTAKEFGKIDFMLHSMAFADREDLKGDTVDTSRDGFKLAMDISVYTLLACTAAAKPLMNPGGAIATMTYFGGEKCVPGYNVMGICKAALDATVRYLAYDMGPHGVRVNALSAGPIRTLAGRAAGVEEMLSMYEHMAPMGRNVTHEEVGRTGAFLLSSMSDGISGDILHVDGGYHAMGSPGRLLDQLKK</sequence>